<feature type="region of interest" description="Disordered" evidence="1">
    <location>
        <begin position="306"/>
        <end position="327"/>
    </location>
</feature>
<feature type="transmembrane region" description="Helical" evidence="2">
    <location>
        <begin position="58"/>
        <end position="77"/>
    </location>
</feature>
<dbReference type="Proteomes" id="UP001301869">
    <property type="component" value="Chromosome"/>
</dbReference>
<name>A0ABY9YZ57_9GAMM</name>
<protein>
    <recommendedName>
        <fullName evidence="5">DUF4282 domain-containing protein</fullName>
    </recommendedName>
</protein>
<evidence type="ECO:0000313" key="3">
    <source>
        <dbReference type="EMBL" id="WNK19354.1"/>
    </source>
</evidence>
<feature type="transmembrane region" description="Helical" evidence="2">
    <location>
        <begin position="20"/>
        <end position="46"/>
    </location>
</feature>
<gene>
    <name evidence="3" type="ORF">P1P91_10870</name>
</gene>
<feature type="transmembrane region" description="Helical" evidence="2">
    <location>
        <begin position="208"/>
        <end position="231"/>
    </location>
</feature>
<dbReference type="EMBL" id="CP119391">
    <property type="protein sequence ID" value="WNK19354.1"/>
    <property type="molecule type" value="Genomic_DNA"/>
</dbReference>
<dbReference type="RefSeq" id="WP_311882566.1">
    <property type="nucleotide sequence ID" value="NZ_CP119391.1"/>
</dbReference>
<evidence type="ECO:0008006" key="5">
    <source>
        <dbReference type="Google" id="ProtNLM"/>
    </source>
</evidence>
<reference evidence="3 4" key="1">
    <citation type="submission" date="2023-03" db="EMBL/GenBank/DDBJ databases">
        <title>Halomonas sp. nov., isolated from Korean tranditional fermented seafood 'Jeotgal'.</title>
        <authorList>
            <person name="Kim B."/>
            <person name="Shin N.-R."/>
        </authorList>
    </citation>
    <scope>NUCLEOTIDE SEQUENCE [LARGE SCALE GENOMIC DNA]</scope>
    <source>
        <strain evidence="3 4">SG2L-4</strain>
    </source>
</reference>
<keyword evidence="2" id="KW-0472">Membrane</keyword>
<organism evidence="3 4">
    <name type="scientific">Halomonas piscis</name>
    <dbReference type="NCBI Taxonomy" id="3031727"/>
    <lineage>
        <taxon>Bacteria</taxon>
        <taxon>Pseudomonadati</taxon>
        <taxon>Pseudomonadota</taxon>
        <taxon>Gammaproteobacteria</taxon>
        <taxon>Oceanospirillales</taxon>
        <taxon>Halomonadaceae</taxon>
        <taxon>Halomonas</taxon>
    </lineage>
</organism>
<proteinExistence type="predicted"/>
<evidence type="ECO:0000256" key="1">
    <source>
        <dbReference type="SAM" id="MobiDB-lite"/>
    </source>
</evidence>
<evidence type="ECO:0000256" key="2">
    <source>
        <dbReference type="SAM" id="Phobius"/>
    </source>
</evidence>
<accession>A0ABY9YZ57</accession>
<sequence length="327" mass="35840">MKDFQVSSIIGLMRRTSPFLIFRFLIYFGITLGYVLATGAGASVGYTAGAVFGDTGTGATWGGFIGFGLAGAVMYFLREYLLYMVKAGHIAVLVKLMDGSQIPDGRSQIGYAQGVVKERFAESNVLFGVDQLIKGVIKVFNRAFFTLAAVIPIPGIEGVAKLMNTFIRLSLTYLDEVILAYNIRTRSDNPWASSRTALILYAQNYKAFFLNAVILTFIIWGLTLGVFLLILAPIAGLVALFPDLAGSFALLIALAFAWGVKQAVIEPFAMTALMQVFFKITQDQQPDPEWEQKLGAISNQFGELKSKAKEWGHSRQEQEVEGKNTVP</sequence>
<feature type="transmembrane region" description="Helical" evidence="2">
    <location>
        <begin position="237"/>
        <end position="260"/>
    </location>
</feature>
<keyword evidence="4" id="KW-1185">Reference proteome</keyword>
<keyword evidence="2" id="KW-0812">Transmembrane</keyword>
<evidence type="ECO:0000313" key="4">
    <source>
        <dbReference type="Proteomes" id="UP001301869"/>
    </source>
</evidence>
<keyword evidence="2" id="KW-1133">Transmembrane helix</keyword>